<evidence type="ECO:0000256" key="7">
    <source>
        <dbReference type="ARBA" id="ARBA00022692"/>
    </source>
</evidence>
<keyword evidence="7 14" id="KW-0812">Transmembrane</keyword>
<dbReference type="Proteomes" id="UP000589620">
    <property type="component" value="Unassembled WGS sequence"/>
</dbReference>
<comment type="caution">
    <text evidence="16">The sequence shown here is derived from an EMBL/GenBank/DDBJ whole genome shotgun (WGS) entry which is preliminary data.</text>
</comment>
<dbReference type="InterPro" id="IPR004358">
    <property type="entry name" value="Sig_transdc_His_kin-like_C"/>
</dbReference>
<dbReference type="PANTHER" id="PTHR45569">
    <property type="entry name" value="SENSOR PROTEIN KDPD"/>
    <property type="match status" value="1"/>
</dbReference>
<dbReference type="GO" id="GO:0005737">
    <property type="term" value="C:cytoplasm"/>
    <property type="evidence" value="ECO:0007669"/>
    <property type="project" value="UniProtKB-ARBA"/>
</dbReference>
<dbReference type="Gene3D" id="1.10.287.130">
    <property type="match status" value="1"/>
</dbReference>
<dbReference type="EC" id="2.7.13.3" evidence="4"/>
<evidence type="ECO:0000256" key="2">
    <source>
        <dbReference type="ARBA" id="ARBA00004141"/>
    </source>
</evidence>
<evidence type="ECO:0000256" key="10">
    <source>
        <dbReference type="ARBA" id="ARBA00022840"/>
    </source>
</evidence>
<dbReference type="InterPro" id="IPR003594">
    <property type="entry name" value="HATPase_dom"/>
</dbReference>
<dbReference type="AlphaFoldDB" id="A0A852SZA8"/>
<evidence type="ECO:0000256" key="12">
    <source>
        <dbReference type="ARBA" id="ARBA00023012"/>
    </source>
</evidence>
<dbReference type="GO" id="GO:0005524">
    <property type="term" value="F:ATP binding"/>
    <property type="evidence" value="ECO:0007669"/>
    <property type="project" value="UniProtKB-KW"/>
</dbReference>
<dbReference type="InterPro" id="IPR003661">
    <property type="entry name" value="HisK_dim/P_dom"/>
</dbReference>
<evidence type="ECO:0000256" key="14">
    <source>
        <dbReference type="SAM" id="Phobius"/>
    </source>
</evidence>
<comment type="catalytic activity">
    <reaction evidence="1">
        <text>ATP + protein L-histidine = ADP + protein N-phospho-L-histidine.</text>
        <dbReference type="EC" id="2.7.13.3"/>
    </reaction>
</comment>
<name>A0A852SZA8_9MICO</name>
<dbReference type="InterPro" id="IPR003852">
    <property type="entry name" value="Sig_transdc_His_kinase_KdpD_N"/>
</dbReference>
<feature type="transmembrane region" description="Helical" evidence="14">
    <location>
        <begin position="459"/>
        <end position="477"/>
    </location>
</feature>
<evidence type="ECO:0000313" key="16">
    <source>
        <dbReference type="EMBL" id="NYD74576.1"/>
    </source>
</evidence>
<dbReference type="Gene3D" id="3.30.565.10">
    <property type="entry name" value="Histidine kinase-like ATPase, C-terminal domain"/>
    <property type="match status" value="1"/>
</dbReference>
<dbReference type="CDD" id="cd00075">
    <property type="entry name" value="HATPase"/>
    <property type="match status" value="1"/>
</dbReference>
<keyword evidence="11 14" id="KW-1133">Transmembrane helix</keyword>
<dbReference type="GO" id="GO:0005886">
    <property type="term" value="C:plasma membrane"/>
    <property type="evidence" value="ECO:0007669"/>
    <property type="project" value="UniProtKB-SubCell"/>
</dbReference>
<dbReference type="InterPro" id="IPR052023">
    <property type="entry name" value="Histidine_kinase_KdpD"/>
</dbReference>
<dbReference type="RefSeq" id="WP_179456479.1">
    <property type="nucleotide sequence ID" value="NZ_BAAAPX010000001.1"/>
</dbReference>
<evidence type="ECO:0000259" key="15">
    <source>
        <dbReference type="PROSITE" id="PS50109"/>
    </source>
</evidence>
<dbReference type="InterPro" id="IPR036097">
    <property type="entry name" value="HisK_dim/P_sf"/>
</dbReference>
<dbReference type="FunFam" id="3.40.50.620:FF:000112">
    <property type="entry name" value="Sensor histidine kinase KdpD"/>
    <property type="match status" value="1"/>
</dbReference>
<dbReference type="PANTHER" id="PTHR45569:SF1">
    <property type="entry name" value="SENSOR PROTEIN KDPD"/>
    <property type="match status" value="1"/>
</dbReference>
<dbReference type="CDD" id="cd00082">
    <property type="entry name" value="HisKA"/>
    <property type="match status" value="1"/>
</dbReference>
<dbReference type="FunFam" id="3.40.50.300:FF:000483">
    <property type="entry name" value="Sensor histidine kinase KdpD"/>
    <property type="match status" value="1"/>
</dbReference>
<dbReference type="Pfam" id="PF02518">
    <property type="entry name" value="HATPase_c"/>
    <property type="match status" value="1"/>
</dbReference>
<comment type="subcellular location">
    <subcellularLocation>
        <location evidence="3">Cell membrane</location>
    </subcellularLocation>
    <subcellularLocation>
        <location evidence="2">Membrane</location>
        <topology evidence="2">Multi-pass membrane protein</topology>
    </subcellularLocation>
</comment>
<feature type="transmembrane region" description="Helical" evidence="14">
    <location>
        <begin position="381"/>
        <end position="399"/>
    </location>
</feature>
<evidence type="ECO:0000256" key="9">
    <source>
        <dbReference type="ARBA" id="ARBA00022777"/>
    </source>
</evidence>
<keyword evidence="17" id="KW-1185">Reference proteome</keyword>
<sequence length="835" mass="88530">MAVRGRLRVLLGAAPGVGKTYLMLEEGHRLHDLGKDVVIAVVETHEREATAALVDGLELIPRRAVEHRGITLTEMDLAAVIDRRPAIALVDELAHTNAPGSANAKRWQDVEAILAAGIDVISTVNVQHIESLNDVVEQITGVPQRETIPDAIVRSADQIEVVDLTPQSLRDRLADGQVYPAARIDAALSNYFRLGNLTALRELTLVWLADEVDQSLQRYRAEHGIQEKWEARERVVVALTGGPEGETLLRRGARVAARSGSGELLAVHVASQDGLRETDPAALAAQRKLVEQLGGSYHQVVGTDIPEALVAFAKASNATQLVIGVSRRNRLTAFLTGSGVGATVIRESGDIDVHIVSHDAAGGRNLPRFRRTGALSVRRRLSGLALALIAGPALTLALSRIRSDDLLTTEALSYQLLVVVVALVGGIWPALFAAVLSGLTLDFVFVTPYNTLTIGRPTHLIALALYIVIAVLVSVVVDQSARRTRSAARAAAESELLVTIAGSVIRGGDAVQSLVSRTREAFGLRAVRFTADDGAVQSADGDIPADTLPTSVPVGERGTLELFGDDLQAADRRLLSVIVTQLEAALEHADLSTAAREVGPLEATDRVRTALLAAVGHDLRRPLAAATAAVTGLRSAGSRLSARDETELLDTAEDSLRDLGDLLTNLLDVSRVQAGVLGVSLQAVDLEDLLPLVLDELAVKPGEVTIDVPDSLPPVTADPVLLRRAIVNLLSNALRYSPEGRPPRLSASTFAGWIELRVSDHGPGVPDDRKEEIFHPFQRMGDTDNTAGIGLGLALTKGFVEGMGGTLATEDTPAGGLTMVVSLPVDPVADLGLPG</sequence>
<reference evidence="16 17" key="1">
    <citation type="submission" date="2020-07" db="EMBL/GenBank/DDBJ databases">
        <title>Sequencing the genomes of 1000 actinobacteria strains.</title>
        <authorList>
            <person name="Klenk H.-P."/>
        </authorList>
    </citation>
    <scope>NUCLEOTIDE SEQUENCE [LARGE SCALE GENOMIC DNA]</scope>
    <source>
        <strain evidence="16 17">DSM 23871</strain>
    </source>
</reference>
<keyword evidence="8" id="KW-0547">Nucleotide-binding</keyword>
<dbReference type="GO" id="GO:0000155">
    <property type="term" value="F:phosphorelay sensor kinase activity"/>
    <property type="evidence" value="ECO:0007669"/>
    <property type="project" value="InterPro"/>
</dbReference>
<dbReference type="InterPro" id="IPR025201">
    <property type="entry name" value="KdpD_TM"/>
</dbReference>
<dbReference type="InterPro" id="IPR027417">
    <property type="entry name" value="P-loop_NTPase"/>
</dbReference>
<keyword evidence="10" id="KW-0067">ATP-binding</keyword>
<evidence type="ECO:0000256" key="1">
    <source>
        <dbReference type="ARBA" id="ARBA00000085"/>
    </source>
</evidence>
<accession>A0A852SZA8</accession>
<dbReference type="SUPFAM" id="SSF47384">
    <property type="entry name" value="Homodimeric domain of signal transducing histidine kinase"/>
    <property type="match status" value="1"/>
</dbReference>
<dbReference type="Pfam" id="PF02702">
    <property type="entry name" value="KdpD"/>
    <property type="match status" value="1"/>
</dbReference>
<dbReference type="InterPro" id="IPR006016">
    <property type="entry name" value="UspA"/>
</dbReference>
<evidence type="ECO:0000256" key="4">
    <source>
        <dbReference type="ARBA" id="ARBA00012438"/>
    </source>
</evidence>
<keyword evidence="13 14" id="KW-0472">Membrane</keyword>
<dbReference type="SUPFAM" id="SSF55874">
    <property type="entry name" value="ATPase domain of HSP90 chaperone/DNA topoisomerase II/histidine kinase"/>
    <property type="match status" value="1"/>
</dbReference>
<dbReference type="InterPro" id="IPR005467">
    <property type="entry name" value="His_kinase_dom"/>
</dbReference>
<evidence type="ECO:0000256" key="8">
    <source>
        <dbReference type="ARBA" id="ARBA00022741"/>
    </source>
</evidence>
<dbReference type="SMART" id="SM00387">
    <property type="entry name" value="HATPase_c"/>
    <property type="match status" value="1"/>
</dbReference>
<dbReference type="SUPFAM" id="SSF52402">
    <property type="entry name" value="Adenine nucleotide alpha hydrolases-like"/>
    <property type="match status" value="1"/>
</dbReference>
<dbReference type="InterPro" id="IPR036890">
    <property type="entry name" value="HATPase_C_sf"/>
</dbReference>
<dbReference type="Gene3D" id="1.20.120.620">
    <property type="entry name" value="Backbone structure of the membrane domain of e. Coli histidine kinase receptor kdpd"/>
    <property type="match status" value="1"/>
</dbReference>
<evidence type="ECO:0000256" key="11">
    <source>
        <dbReference type="ARBA" id="ARBA00022989"/>
    </source>
</evidence>
<dbReference type="SMART" id="SM00388">
    <property type="entry name" value="HisKA"/>
    <property type="match status" value="1"/>
</dbReference>
<dbReference type="InterPro" id="IPR038318">
    <property type="entry name" value="KdpD_sf"/>
</dbReference>
<gene>
    <name evidence="16" type="ORF">BJ963_002095</name>
</gene>
<feature type="transmembrane region" description="Helical" evidence="14">
    <location>
        <begin position="411"/>
        <end position="439"/>
    </location>
</feature>
<keyword evidence="6 16" id="KW-0808">Transferase</keyword>
<keyword evidence="12" id="KW-0902">Two-component regulatory system</keyword>
<dbReference type="EMBL" id="JACCBJ010000001">
    <property type="protein sequence ID" value="NYD74576.1"/>
    <property type="molecule type" value="Genomic_DNA"/>
</dbReference>
<evidence type="ECO:0000256" key="5">
    <source>
        <dbReference type="ARBA" id="ARBA00022553"/>
    </source>
</evidence>
<feature type="domain" description="Histidine kinase" evidence="15">
    <location>
        <begin position="614"/>
        <end position="827"/>
    </location>
</feature>
<dbReference type="PRINTS" id="PR00344">
    <property type="entry name" value="BCTRLSENSOR"/>
</dbReference>
<dbReference type="Pfam" id="PF00512">
    <property type="entry name" value="HisKA"/>
    <property type="match status" value="1"/>
</dbReference>
<dbReference type="Gene3D" id="3.40.50.620">
    <property type="entry name" value="HUPs"/>
    <property type="match status" value="1"/>
</dbReference>
<protein>
    <recommendedName>
        <fullName evidence="4">histidine kinase</fullName>
        <ecNumber evidence="4">2.7.13.3</ecNumber>
    </recommendedName>
</protein>
<proteinExistence type="predicted"/>
<evidence type="ECO:0000256" key="6">
    <source>
        <dbReference type="ARBA" id="ARBA00022679"/>
    </source>
</evidence>
<dbReference type="Gene3D" id="3.40.50.300">
    <property type="entry name" value="P-loop containing nucleotide triphosphate hydrolases"/>
    <property type="match status" value="1"/>
</dbReference>
<dbReference type="InterPro" id="IPR014729">
    <property type="entry name" value="Rossmann-like_a/b/a_fold"/>
</dbReference>
<dbReference type="Pfam" id="PF13493">
    <property type="entry name" value="DUF4118"/>
    <property type="match status" value="1"/>
</dbReference>
<evidence type="ECO:0000256" key="3">
    <source>
        <dbReference type="ARBA" id="ARBA00004236"/>
    </source>
</evidence>
<dbReference type="Pfam" id="PF00582">
    <property type="entry name" value="Usp"/>
    <property type="match status" value="1"/>
</dbReference>
<evidence type="ECO:0000256" key="13">
    <source>
        <dbReference type="ARBA" id="ARBA00023136"/>
    </source>
</evidence>
<organism evidence="16 17">
    <name type="scientific">Leifsonia soli</name>
    <dbReference type="NCBI Taxonomy" id="582665"/>
    <lineage>
        <taxon>Bacteria</taxon>
        <taxon>Bacillati</taxon>
        <taxon>Actinomycetota</taxon>
        <taxon>Actinomycetes</taxon>
        <taxon>Micrococcales</taxon>
        <taxon>Microbacteriaceae</taxon>
        <taxon>Leifsonia</taxon>
    </lineage>
</organism>
<keyword evidence="5" id="KW-0597">Phosphoprotein</keyword>
<keyword evidence="9 16" id="KW-0418">Kinase</keyword>
<dbReference type="PROSITE" id="PS50109">
    <property type="entry name" value="HIS_KIN"/>
    <property type="match status" value="1"/>
</dbReference>
<evidence type="ECO:0000313" key="17">
    <source>
        <dbReference type="Proteomes" id="UP000589620"/>
    </source>
</evidence>